<dbReference type="Gene3D" id="3.40.1380.20">
    <property type="entry name" value="Pyruvate kinase, C-terminal domain"/>
    <property type="match status" value="1"/>
</dbReference>
<keyword evidence="2" id="KW-0670">Pyruvate</keyword>
<evidence type="ECO:0000313" key="3">
    <source>
        <dbReference type="Proteomes" id="UP000019149"/>
    </source>
</evidence>
<gene>
    <name evidence="2" type="ORF">EGR_04255</name>
</gene>
<evidence type="ECO:0000313" key="2">
    <source>
        <dbReference type="EMBL" id="EUB60816.1"/>
    </source>
</evidence>
<dbReference type="InterPro" id="IPR015795">
    <property type="entry name" value="Pyrv_Knase_C"/>
</dbReference>
<dbReference type="GO" id="GO:0004743">
    <property type="term" value="F:pyruvate kinase activity"/>
    <property type="evidence" value="ECO:0007669"/>
    <property type="project" value="InterPro"/>
</dbReference>
<accession>W6UI91</accession>
<dbReference type="Proteomes" id="UP000019149">
    <property type="component" value="Unassembled WGS sequence"/>
</dbReference>
<dbReference type="OrthoDB" id="108365at2759"/>
<dbReference type="GO" id="GO:0016301">
    <property type="term" value="F:kinase activity"/>
    <property type="evidence" value="ECO:0007669"/>
    <property type="project" value="UniProtKB-KW"/>
</dbReference>
<dbReference type="InterPro" id="IPR036918">
    <property type="entry name" value="Pyrv_Knase_C_sf"/>
</dbReference>
<dbReference type="STRING" id="6210.W6UI91"/>
<comment type="caution">
    <text evidence="2">The sequence shown here is derived from an EMBL/GenBank/DDBJ whole genome shotgun (WGS) entry which is preliminary data.</text>
</comment>
<dbReference type="RefSeq" id="XP_024352012.1">
    <property type="nucleotide sequence ID" value="XM_024493504.1"/>
</dbReference>
<dbReference type="GO" id="GO:0030955">
    <property type="term" value="F:potassium ion binding"/>
    <property type="evidence" value="ECO:0007669"/>
    <property type="project" value="InterPro"/>
</dbReference>
<name>W6UI91_ECHGR</name>
<feature type="domain" description="Pyruvate kinase C-terminal" evidence="1">
    <location>
        <begin position="53"/>
        <end position="118"/>
    </location>
</feature>
<protein>
    <submittedName>
        <fullName evidence="2">Pyruvate kinase isozymes R/L</fullName>
    </submittedName>
</protein>
<reference evidence="2 3" key="1">
    <citation type="journal article" date="2013" name="Nat. Genet.">
        <title>The genome of the hydatid tapeworm Echinococcus granulosus.</title>
        <authorList>
            <person name="Zheng H."/>
            <person name="Zhang W."/>
            <person name="Zhang L."/>
            <person name="Zhang Z."/>
            <person name="Li J."/>
            <person name="Lu G."/>
            <person name="Zhu Y."/>
            <person name="Wang Y."/>
            <person name="Huang Y."/>
            <person name="Liu J."/>
            <person name="Kang H."/>
            <person name="Chen J."/>
            <person name="Wang L."/>
            <person name="Chen A."/>
            <person name="Yu S."/>
            <person name="Gao Z."/>
            <person name="Jin L."/>
            <person name="Gu W."/>
            <person name="Wang Z."/>
            <person name="Zhao L."/>
            <person name="Shi B."/>
            <person name="Wen H."/>
            <person name="Lin R."/>
            <person name="Jones M.K."/>
            <person name="Brejova B."/>
            <person name="Vinar T."/>
            <person name="Zhao G."/>
            <person name="McManus D.P."/>
            <person name="Chen Z."/>
            <person name="Zhou Y."/>
            <person name="Wang S."/>
        </authorList>
    </citation>
    <scope>NUCLEOTIDE SEQUENCE [LARGE SCALE GENOMIC DNA]</scope>
</reference>
<dbReference type="SUPFAM" id="SSF52935">
    <property type="entry name" value="PK C-terminal domain-like"/>
    <property type="match status" value="1"/>
</dbReference>
<dbReference type="AlphaFoldDB" id="W6UI91"/>
<keyword evidence="3" id="KW-1185">Reference proteome</keyword>
<dbReference type="CTD" id="36339970"/>
<dbReference type="Pfam" id="PF02887">
    <property type="entry name" value="PK_C"/>
    <property type="match status" value="1"/>
</dbReference>
<keyword evidence="2" id="KW-0808">Transferase</keyword>
<dbReference type="EMBL" id="APAU02000026">
    <property type="protein sequence ID" value="EUB60816.1"/>
    <property type="molecule type" value="Genomic_DNA"/>
</dbReference>
<dbReference type="PANTHER" id="PTHR11817">
    <property type="entry name" value="PYRUVATE KINASE"/>
    <property type="match status" value="1"/>
</dbReference>
<dbReference type="InterPro" id="IPR001697">
    <property type="entry name" value="Pyr_Knase"/>
</dbReference>
<dbReference type="KEGG" id="egl:EGR_04255"/>
<organism evidence="2 3">
    <name type="scientific">Echinococcus granulosus</name>
    <name type="common">Hydatid tapeworm</name>
    <dbReference type="NCBI Taxonomy" id="6210"/>
    <lineage>
        <taxon>Eukaryota</taxon>
        <taxon>Metazoa</taxon>
        <taxon>Spiralia</taxon>
        <taxon>Lophotrochozoa</taxon>
        <taxon>Platyhelminthes</taxon>
        <taxon>Cestoda</taxon>
        <taxon>Eucestoda</taxon>
        <taxon>Cyclophyllidea</taxon>
        <taxon>Taeniidae</taxon>
        <taxon>Echinococcus</taxon>
        <taxon>Echinococcus granulosus group</taxon>
    </lineage>
</organism>
<dbReference type="GeneID" id="36339970"/>
<dbReference type="GO" id="GO:0000287">
    <property type="term" value="F:magnesium ion binding"/>
    <property type="evidence" value="ECO:0007669"/>
    <property type="project" value="InterPro"/>
</dbReference>
<sequence>MLSGETAKGAYPVEAVQTMANICREAESAMFHGQLFDDLKSVLALPTDATLTTAIAAVEASNRCLAQAVIVITTSGRTAQLISRHRPRCPIIAVTRHAVVARQLHLYRACHPIFYGDAPTTLSFRWSKVVAKLAIGEVDIPRDGSCWHPTCQGGRLDWDVVDARAVWGGDWDGGGGGGEGCDSLELDQQMSSSLSEMGK</sequence>
<proteinExistence type="predicted"/>
<evidence type="ECO:0000259" key="1">
    <source>
        <dbReference type="Pfam" id="PF02887"/>
    </source>
</evidence>
<keyword evidence="2" id="KW-0418">Kinase</keyword>